<keyword evidence="2" id="KW-1133">Transmembrane helix</keyword>
<feature type="compositionally biased region" description="Polar residues" evidence="1">
    <location>
        <begin position="296"/>
        <end position="315"/>
    </location>
</feature>
<gene>
    <name evidence="3" type="ORF">L203_100211</name>
</gene>
<sequence>MFIPINHTPSLRRPANNNNSASNGPVNGPEPTPRAATEEAAPRRQRFSFPLSSPYVPPTPIVRDTQIPPWSIWTYSYYNGTDQASDFKTLDGSNDKEVAEKQHGSEEEGSEKFSAEDQEFVEVMNKEAKAQGFEAQDVEAQVSKEDDPLDRMSNTAVFVHTWASIIFPMCLGVLVLLLDSFGDRLAASILCICIATITVFVSSVMIFLEFRVKDDDIGIKKYIVARQTMSNKNKSKLKRRVITVGGGVVLILLCLAHIGVKSWQVSLLIDARKEFPSAPQPSSQPFPPIPLFTSPAEPTSLPSDQQSISEGLNGQ</sequence>
<dbReference type="KEGG" id="cdep:91084427"/>
<name>A0A1E3IZH2_9TREE</name>
<dbReference type="GeneID" id="91084427"/>
<feature type="compositionally biased region" description="Pro residues" evidence="1">
    <location>
        <begin position="278"/>
        <end position="290"/>
    </location>
</feature>
<feature type="region of interest" description="Disordered" evidence="1">
    <location>
        <begin position="88"/>
        <end position="115"/>
    </location>
</feature>
<dbReference type="VEuPathDB" id="FungiDB:L203_00130"/>
<evidence type="ECO:0000313" key="3">
    <source>
        <dbReference type="EMBL" id="WVN85069.1"/>
    </source>
</evidence>
<dbReference type="RefSeq" id="XP_066065770.1">
    <property type="nucleotide sequence ID" value="XM_066209673.1"/>
</dbReference>
<feature type="transmembrane region" description="Helical" evidence="2">
    <location>
        <begin position="241"/>
        <end position="260"/>
    </location>
</feature>
<dbReference type="AlphaFoldDB" id="A0A1E3IZH2"/>
<reference evidence="3" key="3">
    <citation type="submission" date="2024-01" db="EMBL/GenBank/DDBJ databases">
        <authorList>
            <person name="Coelho M.A."/>
            <person name="David-Palma M."/>
            <person name="Shea T."/>
            <person name="Sun S."/>
            <person name="Cuomo C.A."/>
            <person name="Heitman J."/>
        </authorList>
    </citation>
    <scope>NUCLEOTIDE SEQUENCE</scope>
    <source>
        <strain evidence="3">CBS 7841</strain>
    </source>
</reference>
<feature type="region of interest" description="Disordered" evidence="1">
    <location>
        <begin position="275"/>
        <end position="315"/>
    </location>
</feature>
<dbReference type="EMBL" id="CP143784">
    <property type="protein sequence ID" value="WVN85069.1"/>
    <property type="molecule type" value="Genomic_DNA"/>
</dbReference>
<feature type="compositionally biased region" description="Low complexity" evidence="1">
    <location>
        <begin position="12"/>
        <end position="35"/>
    </location>
</feature>
<accession>A0A1E3IZH2</accession>
<keyword evidence="2" id="KW-0812">Transmembrane</keyword>
<evidence type="ECO:0000256" key="1">
    <source>
        <dbReference type="SAM" id="MobiDB-lite"/>
    </source>
</evidence>
<reference evidence="3" key="1">
    <citation type="submission" date="2016-06" db="EMBL/GenBank/DDBJ databases">
        <authorList>
            <person name="Cuomo C."/>
            <person name="Litvintseva A."/>
            <person name="Heitman J."/>
            <person name="Chen Y."/>
            <person name="Sun S."/>
            <person name="Springer D."/>
            <person name="Dromer F."/>
            <person name="Young S."/>
            <person name="Zeng Q."/>
            <person name="Chapman S."/>
            <person name="Gujja S."/>
            <person name="Saif S."/>
            <person name="Birren B."/>
        </authorList>
    </citation>
    <scope>NUCLEOTIDE SEQUENCE</scope>
    <source>
        <strain evidence="3">CBS 7841</strain>
    </source>
</reference>
<dbReference type="Proteomes" id="UP000094043">
    <property type="component" value="Chromosome 1"/>
</dbReference>
<evidence type="ECO:0000313" key="4">
    <source>
        <dbReference type="Proteomes" id="UP000094043"/>
    </source>
</evidence>
<reference evidence="3" key="2">
    <citation type="journal article" date="2022" name="Elife">
        <title>Obligate sexual reproduction of a homothallic fungus closely related to the Cryptococcus pathogenic species complex.</title>
        <authorList>
            <person name="Passer A.R."/>
            <person name="Clancey S.A."/>
            <person name="Shea T."/>
            <person name="David-Palma M."/>
            <person name="Averette A.F."/>
            <person name="Boekhout T."/>
            <person name="Porcel B.M."/>
            <person name="Nowrousian M."/>
            <person name="Cuomo C.A."/>
            <person name="Sun S."/>
            <person name="Heitman J."/>
            <person name="Coelho M.A."/>
        </authorList>
    </citation>
    <scope>NUCLEOTIDE SEQUENCE</scope>
    <source>
        <strain evidence="3">CBS 7841</strain>
    </source>
</reference>
<evidence type="ECO:0000256" key="2">
    <source>
        <dbReference type="SAM" id="Phobius"/>
    </source>
</evidence>
<organism evidence="3 4">
    <name type="scientific">Cryptococcus depauperatus CBS 7841</name>
    <dbReference type="NCBI Taxonomy" id="1295531"/>
    <lineage>
        <taxon>Eukaryota</taxon>
        <taxon>Fungi</taxon>
        <taxon>Dikarya</taxon>
        <taxon>Basidiomycota</taxon>
        <taxon>Agaricomycotina</taxon>
        <taxon>Tremellomycetes</taxon>
        <taxon>Tremellales</taxon>
        <taxon>Cryptococcaceae</taxon>
        <taxon>Cryptococcus</taxon>
    </lineage>
</organism>
<keyword evidence="4" id="KW-1185">Reference proteome</keyword>
<proteinExistence type="predicted"/>
<feature type="transmembrane region" description="Helical" evidence="2">
    <location>
        <begin position="184"/>
        <end position="208"/>
    </location>
</feature>
<feature type="transmembrane region" description="Helical" evidence="2">
    <location>
        <begin position="157"/>
        <end position="178"/>
    </location>
</feature>
<keyword evidence="2" id="KW-0472">Membrane</keyword>
<protein>
    <submittedName>
        <fullName evidence="3">Uncharacterized protein</fullName>
    </submittedName>
</protein>
<feature type="region of interest" description="Disordered" evidence="1">
    <location>
        <begin position="1"/>
        <end position="63"/>
    </location>
</feature>
<feature type="compositionally biased region" description="Basic and acidic residues" evidence="1">
    <location>
        <begin position="93"/>
        <end position="115"/>
    </location>
</feature>